<dbReference type="PANTHER" id="PTHR12681:SF0">
    <property type="entry name" value="ZINC FINGER CCCH DOMAIN-CONTAINING PROTEIN 15"/>
    <property type="match status" value="1"/>
</dbReference>
<comment type="caution">
    <text evidence="7">The sequence shown here is derived from an EMBL/GenBank/DDBJ whole genome shotgun (WGS) entry which is preliminary data.</text>
</comment>
<accession>A0A836GPC0</accession>
<dbReference type="InterPro" id="IPR032378">
    <property type="entry name" value="ZC3H15/TMA46_C"/>
</dbReference>
<name>A0A836GPC0_9TRYP</name>
<feature type="domain" description="ZC3H15/TMA46 family C-terminal" evidence="6">
    <location>
        <begin position="124"/>
        <end position="205"/>
    </location>
</feature>
<dbReference type="Proteomes" id="UP000674143">
    <property type="component" value="Unassembled WGS sequence"/>
</dbReference>
<evidence type="ECO:0000256" key="5">
    <source>
        <dbReference type="SAM" id="MobiDB-lite"/>
    </source>
</evidence>
<proteinExistence type="predicted"/>
<evidence type="ECO:0000259" key="6">
    <source>
        <dbReference type="Pfam" id="PF16543"/>
    </source>
</evidence>
<dbReference type="RefSeq" id="XP_067065251.1">
    <property type="nucleotide sequence ID" value="XM_067208540.1"/>
</dbReference>
<sequence length="221" mass="25900">MGKAEQKKKEKIVEDKTFGLKNKNRSAKVQAYVQQVKQSVDQRNPQDRKSQAELAARRAAKEEKRAREAELAKLFNDVDHQQRKKHGDEGSEAAEKDDQYMCNPEEYLFRPEDFDEVEQNDERLEERLEAEREKLKDRTDLTPVTEASFQAWKQRKREEAAEKEAARVRRAKSGDGKLRGWDLWQMDQELFVDDENADEFYEREEVEGLQEGEGEAAFDLS</sequence>
<dbReference type="EMBL" id="JAFHLR010000010">
    <property type="protein sequence ID" value="KAG5485667.1"/>
    <property type="molecule type" value="Genomic_DNA"/>
</dbReference>
<evidence type="ECO:0000256" key="4">
    <source>
        <dbReference type="SAM" id="Coils"/>
    </source>
</evidence>
<keyword evidence="3" id="KW-0862">Zinc</keyword>
<evidence type="ECO:0000256" key="3">
    <source>
        <dbReference type="ARBA" id="ARBA00022833"/>
    </source>
</evidence>
<dbReference type="GO" id="GO:0003729">
    <property type="term" value="F:mRNA binding"/>
    <property type="evidence" value="ECO:0007669"/>
    <property type="project" value="TreeGrafter"/>
</dbReference>
<feature type="region of interest" description="Disordered" evidence="5">
    <location>
        <begin position="35"/>
        <end position="104"/>
    </location>
</feature>
<feature type="coiled-coil region" evidence="4">
    <location>
        <begin position="114"/>
        <end position="141"/>
    </location>
</feature>
<reference evidence="8" key="2">
    <citation type="journal article" date="2021" name="Sci. Data">
        <title>Chromosome-scale genome sequencing, assembly and annotation of six genomes from subfamily Leishmaniinae.</title>
        <authorList>
            <person name="Almutairi H."/>
            <person name="Urbaniak M.D."/>
            <person name="Bates M.D."/>
            <person name="Jariyapan N."/>
            <person name="Kwakye-Nuako G."/>
            <person name="Thomaz Soccol V."/>
            <person name="Al-Salem W.S."/>
            <person name="Dillon R.J."/>
            <person name="Bates P.A."/>
            <person name="Gatherer D."/>
        </authorList>
    </citation>
    <scope>NUCLEOTIDE SEQUENCE [LARGE SCALE GENOMIC DNA]</scope>
</reference>
<keyword evidence="2" id="KW-0863">Zinc-finger</keyword>
<dbReference type="GO" id="GO:0008270">
    <property type="term" value="F:zinc ion binding"/>
    <property type="evidence" value="ECO:0007669"/>
    <property type="project" value="UniProtKB-KW"/>
</dbReference>
<dbReference type="PANTHER" id="PTHR12681">
    <property type="entry name" value="ZINC FINGER-CONTAINING PROTEIN P48ZNF"/>
    <property type="match status" value="1"/>
</dbReference>
<feature type="region of interest" description="Disordered" evidence="5">
    <location>
        <begin position="202"/>
        <end position="221"/>
    </location>
</feature>
<dbReference type="GO" id="GO:0005829">
    <property type="term" value="C:cytosol"/>
    <property type="evidence" value="ECO:0007669"/>
    <property type="project" value="TreeGrafter"/>
</dbReference>
<keyword evidence="1" id="KW-0479">Metal-binding</keyword>
<keyword evidence="4" id="KW-0175">Coiled coil</keyword>
<dbReference type="GeneID" id="92362474"/>
<organism evidence="7 8">
    <name type="scientific">Leishmania orientalis</name>
    <dbReference type="NCBI Taxonomy" id="2249476"/>
    <lineage>
        <taxon>Eukaryota</taxon>
        <taxon>Discoba</taxon>
        <taxon>Euglenozoa</taxon>
        <taxon>Kinetoplastea</taxon>
        <taxon>Metakinetoplastina</taxon>
        <taxon>Trypanosomatida</taxon>
        <taxon>Trypanosomatidae</taxon>
        <taxon>Leishmaniinae</taxon>
        <taxon>Leishmania</taxon>
    </lineage>
</organism>
<reference evidence="8" key="1">
    <citation type="journal article" date="2021" name="Microbiol. Resour. Announc.">
        <title>LGAAP: Leishmaniinae Genome Assembly and Annotation Pipeline.</title>
        <authorList>
            <person name="Almutairi H."/>
            <person name="Urbaniak M.D."/>
            <person name="Bates M.D."/>
            <person name="Jariyapan N."/>
            <person name="Kwakye-Nuako G."/>
            <person name="Thomaz-Soccol V."/>
            <person name="Al-Salem W.S."/>
            <person name="Dillon R.J."/>
            <person name="Bates P.A."/>
            <person name="Gatherer D."/>
        </authorList>
    </citation>
    <scope>NUCLEOTIDE SEQUENCE [LARGE SCALE GENOMIC DNA]</scope>
</reference>
<keyword evidence="8" id="KW-1185">Reference proteome</keyword>
<evidence type="ECO:0000313" key="8">
    <source>
        <dbReference type="Proteomes" id="UP000674143"/>
    </source>
</evidence>
<feature type="compositionally biased region" description="Basic and acidic residues" evidence="5">
    <location>
        <begin position="44"/>
        <end position="99"/>
    </location>
</feature>
<dbReference type="GO" id="GO:0002181">
    <property type="term" value="P:cytoplasmic translation"/>
    <property type="evidence" value="ECO:0007669"/>
    <property type="project" value="TreeGrafter"/>
</dbReference>
<protein>
    <recommendedName>
        <fullName evidence="6">ZC3H15/TMA46 family C-terminal domain-containing protein</fullName>
    </recommendedName>
</protein>
<dbReference type="AlphaFoldDB" id="A0A836GPC0"/>
<evidence type="ECO:0000256" key="2">
    <source>
        <dbReference type="ARBA" id="ARBA00022771"/>
    </source>
</evidence>
<gene>
    <name evidence="7" type="ORF">LSCM4_06625</name>
</gene>
<dbReference type="Gene3D" id="6.20.400.10">
    <property type="match status" value="1"/>
</dbReference>
<evidence type="ECO:0000256" key="1">
    <source>
        <dbReference type="ARBA" id="ARBA00022723"/>
    </source>
</evidence>
<dbReference type="KEGG" id="loi:92362474"/>
<evidence type="ECO:0000313" key="7">
    <source>
        <dbReference type="EMBL" id="KAG5485667.1"/>
    </source>
</evidence>
<dbReference type="Pfam" id="PF16543">
    <property type="entry name" value="DFRP_C"/>
    <property type="match status" value="1"/>
</dbReference>